<keyword evidence="3 8" id="KW-1133">Transmembrane helix</keyword>
<evidence type="ECO:0000256" key="2">
    <source>
        <dbReference type="ARBA" id="ARBA00022692"/>
    </source>
</evidence>
<evidence type="ECO:0000313" key="10">
    <source>
        <dbReference type="EMBL" id="CAL1536890.1"/>
    </source>
</evidence>
<proteinExistence type="predicted"/>
<dbReference type="Proteomes" id="UP001497497">
    <property type="component" value="Unassembled WGS sequence"/>
</dbReference>
<organism evidence="10 11">
    <name type="scientific">Lymnaea stagnalis</name>
    <name type="common">Great pond snail</name>
    <name type="synonym">Helix stagnalis</name>
    <dbReference type="NCBI Taxonomy" id="6523"/>
    <lineage>
        <taxon>Eukaryota</taxon>
        <taxon>Metazoa</taxon>
        <taxon>Spiralia</taxon>
        <taxon>Lophotrochozoa</taxon>
        <taxon>Mollusca</taxon>
        <taxon>Gastropoda</taxon>
        <taxon>Heterobranchia</taxon>
        <taxon>Euthyneura</taxon>
        <taxon>Panpulmonata</taxon>
        <taxon>Hygrophila</taxon>
        <taxon>Lymnaeoidea</taxon>
        <taxon>Lymnaeidae</taxon>
        <taxon>Lymnaea</taxon>
    </lineage>
</organism>
<dbReference type="InterPro" id="IPR017452">
    <property type="entry name" value="GPCR_Rhodpsn_7TM"/>
</dbReference>
<feature type="transmembrane region" description="Helical" evidence="8">
    <location>
        <begin position="325"/>
        <end position="347"/>
    </location>
</feature>
<feature type="transmembrane region" description="Helical" evidence="8">
    <location>
        <begin position="51"/>
        <end position="76"/>
    </location>
</feature>
<evidence type="ECO:0000256" key="3">
    <source>
        <dbReference type="ARBA" id="ARBA00022989"/>
    </source>
</evidence>
<keyword evidence="5 8" id="KW-0472">Membrane</keyword>
<evidence type="ECO:0000256" key="1">
    <source>
        <dbReference type="ARBA" id="ARBA00004141"/>
    </source>
</evidence>
<dbReference type="PROSITE" id="PS50262">
    <property type="entry name" value="G_PROTEIN_RECEP_F1_2"/>
    <property type="match status" value="1"/>
</dbReference>
<keyword evidence="11" id="KW-1185">Reference proteome</keyword>
<dbReference type="Gene3D" id="1.20.1070.10">
    <property type="entry name" value="Rhodopsin 7-helix transmembrane proteins"/>
    <property type="match status" value="1"/>
</dbReference>
<evidence type="ECO:0000313" key="11">
    <source>
        <dbReference type="Proteomes" id="UP001497497"/>
    </source>
</evidence>
<feature type="transmembrane region" description="Helical" evidence="8">
    <location>
        <begin position="239"/>
        <end position="259"/>
    </location>
</feature>
<keyword evidence="2 8" id="KW-0812">Transmembrane</keyword>
<comment type="caution">
    <text evidence="10">The sequence shown here is derived from an EMBL/GenBank/DDBJ whole genome shotgun (WGS) entry which is preliminary data.</text>
</comment>
<comment type="subcellular location">
    <subcellularLocation>
        <location evidence="1">Membrane</location>
        <topology evidence="1">Multi-pass membrane protein</topology>
    </subcellularLocation>
</comment>
<reference evidence="10 11" key="1">
    <citation type="submission" date="2024-04" db="EMBL/GenBank/DDBJ databases">
        <authorList>
            <consortium name="Genoscope - CEA"/>
            <person name="William W."/>
        </authorList>
    </citation>
    <scope>NUCLEOTIDE SEQUENCE [LARGE SCALE GENOMIC DNA]</scope>
</reference>
<dbReference type="AlphaFoldDB" id="A0AAV2HTX9"/>
<keyword evidence="7" id="KW-0807">Transducer</keyword>
<evidence type="ECO:0000256" key="4">
    <source>
        <dbReference type="ARBA" id="ARBA00023040"/>
    </source>
</evidence>
<dbReference type="InterPro" id="IPR019427">
    <property type="entry name" value="7TM_GPCR_serpentine_rcpt_Srw"/>
</dbReference>
<evidence type="ECO:0000259" key="9">
    <source>
        <dbReference type="PROSITE" id="PS50262"/>
    </source>
</evidence>
<dbReference type="EMBL" id="CAXITT010000242">
    <property type="protein sequence ID" value="CAL1536890.1"/>
    <property type="molecule type" value="Genomic_DNA"/>
</dbReference>
<dbReference type="Pfam" id="PF10324">
    <property type="entry name" value="7TM_GPCR_Srw"/>
    <property type="match status" value="1"/>
</dbReference>
<evidence type="ECO:0000256" key="8">
    <source>
        <dbReference type="SAM" id="Phobius"/>
    </source>
</evidence>
<dbReference type="SUPFAM" id="SSF81321">
    <property type="entry name" value="Family A G protein-coupled receptor-like"/>
    <property type="match status" value="1"/>
</dbReference>
<feature type="transmembrane region" description="Helical" evidence="8">
    <location>
        <begin position="141"/>
        <end position="166"/>
    </location>
</feature>
<feature type="transmembrane region" description="Helical" evidence="8">
    <location>
        <begin position="83"/>
        <end position="102"/>
    </location>
</feature>
<dbReference type="PANTHER" id="PTHR24243">
    <property type="entry name" value="G-PROTEIN COUPLED RECEPTOR"/>
    <property type="match status" value="1"/>
</dbReference>
<name>A0AAV2HTX9_LYMST</name>
<feature type="transmembrane region" description="Helical" evidence="8">
    <location>
        <begin position="178"/>
        <end position="201"/>
    </location>
</feature>
<dbReference type="PRINTS" id="PR00237">
    <property type="entry name" value="GPCRRHODOPSN"/>
</dbReference>
<sequence>MTSSVFNIANHTTIIFINTSRQQTNAIEVATADEDVHQYIDDVTTLYVLRILMLGVTPAISLFGITGNVFSIVILYKHGLRKCSNILLISLAVSDFTFLIGFNSVPKFLYEVVNEVDGFRFSLEASYVLYYSYHVFHTMDYASGGISLTLPMFITVERLVAVFLPLKFHQIVTPTRTWWVVVLVSAFWYVYFIHTSLFVGFSYEHNVEFNRSIGVLTRSAYHYSNIQTVGILEETMSYLMMKIPPVFTMLGCVVIGVKVKMASSKRQKMTSKGGKSESSNRTTKMLLAVCAVYTVACGILSLPTFVPQYIHYTMTSDAPSNLGRVMYQVINIVVCINSSYNFVIYVAMNKTFRDTYRALFVKCFNGKS</sequence>
<feature type="domain" description="G-protein coupled receptors family 1 profile" evidence="9">
    <location>
        <begin position="67"/>
        <end position="345"/>
    </location>
</feature>
<evidence type="ECO:0000256" key="7">
    <source>
        <dbReference type="ARBA" id="ARBA00023224"/>
    </source>
</evidence>
<keyword evidence="4" id="KW-0297">G-protein coupled receptor</keyword>
<evidence type="ECO:0000256" key="5">
    <source>
        <dbReference type="ARBA" id="ARBA00023136"/>
    </source>
</evidence>
<dbReference type="PANTHER" id="PTHR24243:SF208">
    <property type="entry name" value="PYROKININ-1 RECEPTOR"/>
    <property type="match status" value="1"/>
</dbReference>
<gene>
    <name evidence="10" type="ORF">GSLYS_00010803001</name>
</gene>
<dbReference type="InterPro" id="IPR000276">
    <property type="entry name" value="GPCR_Rhodpsn"/>
</dbReference>
<feature type="transmembrane region" description="Helical" evidence="8">
    <location>
        <begin position="285"/>
        <end position="305"/>
    </location>
</feature>
<evidence type="ECO:0000256" key="6">
    <source>
        <dbReference type="ARBA" id="ARBA00023170"/>
    </source>
</evidence>
<protein>
    <recommendedName>
        <fullName evidence="9">G-protein coupled receptors family 1 profile domain-containing protein</fullName>
    </recommendedName>
</protein>
<dbReference type="GO" id="GO:0008528">
    <property type="term" value="F:G protein-coupled peptide receptor activity"/>
    <property type="evidence" value="ECO:0007669"/>
    <property type="project" value="InterPro"/>
</dbReference>
<dbReference type="GO" id="GO:0005886">
    <property type="term" value="C:plasma membrane"/>
    <property type="evidence" value="ECO:0007669"/>
    <property type="project" value="TreeGrafter"/>
</dbReference>
<accession>A0AAV2HTX9</accession>
<keyword evidence="6" id="KW-0675">Receptor</keyword>